<keyword evidence="2" id="KW-1185">Reference proteome</keyword>
<reference evidence="1 2" key="1">
    <citation type="journal article" date="2019" name="Nat. Ecol. Evol.">
        <title>Megaphylogeny resolves global patterns of mushroom evolution.</title>
        <authorList>
            <person name="Varga T."/>
            <person name="Krizsan K."/>
            <person name="Foldi C."/>
            <person name="Dima B."/>
            <person name="Sanchez-Garcia M."/>
            <person name="Sanchez-Ramirez S."/>
            <person name="Szollosi G.J."/>
            <person name="Szarkandi J.G."/>
            <person name="Papp V."/>
            <person name="Albert L."/>
            <person name="Andreopoulos W."/>
            <person name="Angelini C."/>
            <person name="Antonin V."/>
            <person name="Barry K.W."/>
            <person name="Bougher N.L."/>
            <person name="Buchanan P."/>
            <person name="Buyck B."/>
            <person name="Bense V."/>
            <person name="Catcheside P."/>
            <person name="Chovatia M."/>
            <person name="Cooper J."/>
            <person name="Damon W."/>
            <person name="Desjardin D."/>
            <person name="Finy P."/>
            <person name="Geml J."/>
            <person name="Haridas S."/>
            <person name="Hughes K."/>
            <person name="Justo A."/>
            <person name="Karasinski D."/>
            <person name="Kautmanova I."/>
            <person name="Kiss B."/>
            <person name="Kocsube S."/>
            <person name="Kotiranta H."/>
            <person name="LaButti K.M."/>
            <person name="Lechner B.E."/>
            <person name="Liimatainen K."/>
            <person name="Lipzen A."/>
            <person name="Lukacs Z."/>
            <person name="Mihaltcheva S."/>
            <person name="Morgado L.N."/>
            <person name="Niskanen T."/>
            <person name="Noordeloos M.E."/>
            <person name="Ohm R.A."/>
            <person name="Ortiz-Santana B."/>
            <person name="Ovrebo C."/>
            <person name="Racz N."/>
            <person name="Riley R."/>
            <person name="Savchenko A."/>
            <person name="Shiryaev A."/>
            <person name="Soop K."/>
            <person name="Spirin V."/>
            <person name="Szebenyi C."/>
            <person name="Tomsovsky M."/>
            <person name="Tulloss R.E."/>
            <person name="Uehling J."/>
            <person name="Grigoriev I.V."/>
            <person name="Vagvolgyi C."/>
            <person name="Papp T."/>
            <person name="Martin F.M."/>
            <person name="Miettinen O."/>
            <person name="Hibbett D.S."/>
            <person name="Nagy L.G."/>
        </authorList>
    </citation>
    <scope>NUCLEOTIDE SEQUENCE [LARGE SCALE GENOMIC DNA]</scope>
    <source>
        <strain evidence="1 2">NL-1719</strain>
    </source>
</reference>
<sequence length="454" mass="48396">MHPSTHQGATNTGAPRNTRNGNGQPGDSQNRTSRSTNYTDADGALASQSEFISQSADTSWSFSQSSVPQAGENISYQQPQSVSSSSMIGPPSAFYNAEDATQHHVDNSQQYQQWVDAYGSQHQQTAYSTQPNYNQGVSQSSGPLPDHYALVRGQYAAPRNQGQFGESLVGAMGQPSTSANVDTRYRQQQQAPASQPNSNLYDYISQGGSVGGNSGSTLTFQQYRPQQETEQQPRPIRQMRQAQQFQVPRQNPSQAQLQVPPPRGQRQVQPQQRERDSQAQQGQTQSQSRSPFSTGELAQSYSSELLPVGGAKPQSRSSGQSVSPSSWDDLVFSSRGSSAEAPIPTTGVAASSSSTSRLAQAGASTSKRPMPAKSSPQHSPPTKATGPPDRQGGNRASKRKRPKKNPDAGFVSEGLVEISDSESDDDAIFGSGMVSISVGTGGLGVEGSGRVQRP</sequence>
<name>A0ACD3AZK6_9AGAR</name>
<evidence type="ECO:0000313" key="2">
    <source>
        <dbReference type="Proteomes" id="UP000308600"/>
    </source>
</evidence>
<evidence type="ECO:0000313" key="1">
    <source>
        <dbReference type="EMBL" id="TFK71036.1"/>
    </source>
</evidence>
<gene>
    <name evidence="1" type="ORF">BDN72DRAFT_896007</name>
</gene>
<organism evidence="1 2">
    <name type="scientific">Pluteus cervinus</name>
    <dbReference type="NCBI Taxonomy" id="181527"/>
    <lineage>
        <taxon>Eukaryota</taxon>
        <taxon>Fungi</taxon>
        <taxon>Dikarya</taxon>
        <taxon>Basidiomycota</taxon>
        <taxon>Agaricomycotina</taxon>
        <taxon>Agaricomycetes</taxon>
        <taxon>Agaricomycetidae</taxon>
        <taxon>Agaricales</taxon>
        <taxon>Pluteineae</taxon>
        <taxon>Pluteaceae</taxon>
        <taxon>Pluteus</taxon>
    </lineage>
</organism>
<protein>
    <submittedName>
        <fullName evidence="1">Uncharacterized protein</fullName>
    </submittedName>
</protein>
<dbReference type="Proteomes" id="UP000308600">
    <property type="component" value="Unassembled WGS sequence"/>
</dbReference>
<accession>A0ACD3AZK6</accession>
<dbReference type="EMBL" id="ML208304">
    <property type="protein sequence ID" value="TFK71036.1"/>
    <property type="molecule type" value="Genomic_DNA"/>
</dbReference>
<proteinExistence type="predicted"/>